<keyword evidence="2 7" id="KW-1003">Cell membrane</keyword>
<reference evidence="10 11" key="1">
    <citation type="submission" date="2024-03" db="EMBL/GenBank/DDBJ databases">
        <title>Adaptation during the transition from Ophiocordyceps entomopathogen to insect associate is accompanied by gene loss and intensified selection.</title>
        <authorList>
            <person name="Ward C.M."/>
            <person name="Onetto C.A."/>
            <person name="Borneman A.R."/>
        </authorList>
    </citation>
    <scope>NUCLEOTIDE SEQUENCE [LARGE SCALE GENOMIC DNA]</scope>
    <source>
        <strain evidence="10">AWRI1</strain>
        <tissue evidence="10">Single Adult Female</tissue>
    </source>
</reference>
<dbReference type="GO" id="GO:0090090">
    <property type="term" value="P:negative regulation of canonical Wnt signaling pathway"/>
    <property type="evidence" value="ECO:0007669"/>
    <property type="project" value="UniProtKB-ARBA"/>
</dbReference>
<evidence type="ECO:0000313" key="10">
    <source>
        <dbReference type="EMBL" id="KAK7578052.1"/>
    </source>
</evidence>
<dbReference type="PANTHER" id="PTHR22611">
    <property type="entry name" value="PROTEIN NAKED CUTICLE"/>
    <property type="match status" value="1"/>
</dbReference>
<evidence type="ECO:0000256" key="5">
    <source>
        <dbReference type="ARBA" id="ARBA00022723"/>
    </source>
</evidence>
<dbReference type="GO" id="GO:0005509">
    <property type="term" value="F:calcium ion binding"/>
    <property type="evidence" value="ECO:0007669"/>
    <property type="project" value="InterPro"/>
</dbReference>
<feature type="compositionally biased region" description="Low complexity" evidence="8">
    <location>
        <begin position="150"/>
        <end position="159"/>
    </location>
</feature>
<dbReference type="GO" id="GO:0016055">
    <property type="term" value="P:Wnt signaling pathway"/>
    <property type="evidence" value="ECO:0007669"/>
    <property type="project" value="UniProtKB-UniRule"/>
</dbReference>
<feature type="domain" description="EF-hand" evidence="9">
    <location>
        <begin position="82"/>
        <end position="117"/>
    </location>
</feature>
<organism evidence="10 11">
    <name type="scientific">Parthenolecanium corni</name>
    <dbReference type="NCBI Taxonomy" id="536013"/>
    <lineage>
        <taxon>Eukaryota</taxon>
        <taxon>Metazoa</taxon>
        <taxon>Ecdysozoa</taxon>
        <taxon>Arthropoda</taxon>
        <taxon>Hexapoda</taxon>
        <taxon>Insecta</taxon>
        <taxon>Pterygota</taxon>
        <taxon>Neoptera</taxon>
        <taxon>Paraneoptera</taxon>
        <taxon>Hemiptera</taxon>
        <taxon>Sternorrhyncha</taxon>
        <taxon>Coccoidea</taxon>
        <taxon>Coccidae</taxon>
        <taxon>Parthenolecanium</taxon>
    </lineage>
</organism>
<keyword evidence="4 7" id="KW-0879">Wnt signaling pathway</keyword>
<sequence length="488" mass="56049">MGLLDVVVPNDLRDSRLSDTEVLIKPSAFTSEESFTSDPRKRRSSSPTKENIRSECVSEKRRLNFQELECDVSLEGVNSNNTGGQRQEFAFTLYDLDGHGKITEADIASLVKTIYETLGQSITVPHYGSKTIKVKLTVSPEKKPCTGGNEETTSSPTPTKTAREVPTTSSSSNNNNTNRWSKDLNYLKSRERRPPQEPKCRRRHSFSSSGMSEDREADVSEDDDEVPLNNKLDNSAMITALRSNIYSRYKKQSSSLQRQELLQIIQANMAKNNLCFQTSSRKPNPLVHSLLASHYRQRRKPQPVARQYVNSWESPAHHAANNHTTANEMFLQSSELKMGGSDSVPQMLHQRSRSYDLPPNNRCSSHFNDECCKMKQPPTSHELKHRNRELEQARAKEQVVRWLEQDFFTPAKYAANHHQRKVNNKNHNNSNQNNNINNNNNVNYYKATSKEEMKSKSRFCSNEKHEHHHVHEHVHHHYHHYHESPIVV</sequence>
<proteinExistence type="inferred from homology"/>
<evidence type="ECO:0000256" key="1">
    <source>
        <dbReference type="ARBA" id="ARBA00007081"/>
    </source>
</evidence>
<dbReference type="PANTHER" id="PTHR22611:SF9">
    <property type="entry name" value="PROTEIN NAKED CUTICLE"/>
    <property type="match status" value="1"/>
</dbReference>
<comment type="similarity">
    <text evidence="1 7">Belongs to the NKD family.</text>
</comment>
<feature type="region of interest" description="Disordered" evidence="8">
    <location>
        <begin position="422"/>
        <end position="442"/>
    </location>
</feature>
<comment type="subcellular location">
    <subcellularLocation>
        <location evidence="7">Cell membrane</location>
    </subcellularLocation>
    <subcellularLocation>
        <location evidence="7">Cytoplasm</location>
    </subcellularLocation>
</comment>
<dbReference type="GO" id="GO:0005737">
    <property type="term" value="C:cytoplasm"/>
    <property type="evidence" value="ECO:0007669"/>
    <property type="project" value="UniProtKB-SubCell"/>
</dbReference>
<evidence type="ECO:0000256" key="8">
    <source>
        <dbReference type="SAM" id="MobiDB-lite"/>
    </source>
</evidence>
<dbReference type="AlphaFoldDB" id="A0AAN9T8Z1"/>
<evidence type="ECO:0000256" key="6">
    <source>
        <dbReference type="ARBA" id="ARBA00023136"/>
    </source>
</evidence>
<evidence type="ECO:0000256" key="7">
    <source>
        <dbReference type="RuleBase" id="RU367060"/>
    </source>
</evidence>
<keyword evidence="6" id="KW-0472">Membrane</keyword>
<comment type="function">
    <text evidence="7">Cell autonomous antagonist of the canonical Wnt signaling pathway.</text>
</comment>
<evidence type="ECO:0000256" key="4">
    <source>
        <dbReference type="ARBA" id="ARBA00022687"/>
    </source>
</evidence>
<dbReference type="EMBL" id="JBBCAQ010000035">
    <property type="protein sequence ID" value="KAK7578052.1"/>
    <property type="molecule type" value="Genomic_DNA"/>
</dbReference>
<evidence type="ECO:0000259" key="9">
    <source>
        <dbReference type="PROSITE" id="PS50222"/>
    </source>
</evidence>
<feature type="compositionally biased region" description="Basic and acidic residues" evidence="8">
    <location>
        <begin position="188"/>
        <end position="199"/>
    </location>
</feature>
<dbReference type="InterPro" id="IPR040140">
    <property type="entry name" value="Nkd-like"/>
</dbReference>
<feature type="region of interest" description="Disordered" evidence="8">
    <location>
        <begin position="140"/>
        <end position="230"/>
    </location>
</feature>
<feature type="compositionally biased region" description="Low complexity" evidence="8">
    <location>
        <begin position="167"/>
        <end position="178"/>
    </location>
</feature>
<evidence type="ECO:0000313" key="11">
    <source>
        <dbReference type="Proteomes" id="UP001367676"/>
    </source>
</evidence>
<protein>
    <recommendedName>
        <fullName evidence="7">Protein naked cuticle homolog</fullName>
    </recommendedName>
</protein>
<name>A0AAN9T8Z1_9HEMI</name>
<keyword evidence="3" id="KW-0963">Cytoplasm</keyword>
<dbReference type="GO" id="GO:0005886">
    <property type="term" value="C:plasma membrane"/>
    <property type="evidence" value="ECO:0007669"/>
    <property type="project" value="UniProtKB-SubCell"/>
</dbReference>
<evidence type="ECO:0000256" key="3">
    <source>
        <dbReference type="ARBA" id="ARBA00022490"/>
    </source>
</evidence>
<keyword evidence="5" id="KW-0479">Metal-binding</keyword>
<dbReference type="PROSITE" id="PS50222">
    <property type="entry name" value="EF_HAND_2"/>
    <property type="match status" value="1"/>
</dbReference>
<evidence type="ECO:0000256" key="2">
    <source>
        <dbReference type="ARBA" id="ARBA00022475"/>
    </source>
</evidence>
<dbReference type="Gene3D" id="1.10.238.10">
    <property type="entry name" value="EF-hand"/>
    <property type="match status" value="1"/>
</dbReference>
<feature type="compositionally biased region" description="Low complexity" evidence="8">
    <location>
        <begin position="425"/>
        <end position="442"/>
    </location>
</feature>
<feature type="region of interest" description="Disordered" evidence="8">
    <location>
        <begin position="33"/>
        <end position="54"/>
    </location>
</feature>
<comment type="caution">
    <text evidence="10">The sequence shown here is derived from an EMBL/GenBank/DDBJ whole genome shotgun (WGS) entry which is preliminary data.</text>
</comment>
<dbReference type="InterPro" id="IPR011992">
    <property type="entry name" value="EF-hand-dom_pair"/>
</dbReference>
<dbReference type="InterPro" id="IPR002048">
    <property type="entry name" value="EF_hand_dom"/>
</dbReference>
<gene>
    <name evidence="10" type="ORF">V9T40_010257</name>
</gene>
<accession>A0AAN9T8Z1</accession>
<keyword evidence="11" id="KW-1185">Reference proteome</keyword>
<dbReference type="SUPFAM" id="SSF47473">
    <property type="entry name" value="EF-hand"/>
    <property type="match status" value="1"/>
</dbReference>
<dbReference type="Proteomes" id="UP001367676">
    <property type="component" value="Unassembled WGS sequence"/>
</dbReference>